<dbReference type="SUPFAM" id="SSF88713">
    <property type="entry name" value="Glycoside hydrolase/deacetylase"/>
    <property type="match status" value="1"/>
</dbReference>
<feature type="region of interest" description="Disordered" evidence="1">
    <location>
        <begin position="53"/>
        <end position="90"/>
    </location>
</feature>
<keyword evidence="4" id="KW-1185">Reference proteome</keyword>
<dbReference type="GO" id="GO:0016787">
    <property type="term" value="F:hydrolase activity"/>
    <property type="evidence" value="ECO:0007669"/>
    <property type="project" value="UniProtKB-KW"/>
</dbReference>
<evidence type="ECO:0000313" key="4">
    <source>
        <dbReference type="Proteomes" id="UP001589619"/>
    </source>
</evidence>
<reference evidence="3 4" key="1">
    <citation type="submission" date="2024-09" db="EMBL/GenBank/DDBJ databases">
        <authorList>
            <person name="Sun Q."/>
            <person name="Mori K."/>
        </authorList>
    </citation>
    <scope>NUCLEOTIDE SEQUENCE [LARGE SCALE GENOMIC DNA]</scope>
    <source>
        <strain evidence="3 4">JCM 12520</strain>
    </source>
</reference>
<dbReference type="EMBL" id="JBHMAG010000010">
    <property type="protein sequence ID" value="MFB9752542.1"/>
    <property type="molecule type" value="Genomic_DNA"/>
</dbReference>
<comment type="caution">
    <text evidence="3">The sequence shown here is derived from an EMBL/GenBank/DDBJ whole genome shotgun (WGS) entry which is preliminary data.</text>
</comment>
<dbReference type="InterPro" id="IPR011330">
    <property type="entry name" value="Glyco_hydro/deAcase_b/a-brl"/>
</dbReference>
<dbReference type="InterPro" id="IPR050248">
    <property type="entry name" value="Polysacc_deacetylase_ArnD"/>
</dbReference>
<keyword evidence="3" id="KW-0378">Hydrolase</keyword>
<evidence type="ECO:0000259" key="2">
    <source>
        <dbReference type="PROSITE" id="PS51677"/>
    </source>
</evidence>
<organism evidence="3 4">
    <name type="scientific">Paenibacillus hodogayensis</name>
    <dbReference type="NCBI Taxonomy" id="279208"/>
    <lineage>
        <taxon>Bacteria</taxon>
        <taxon>Bacillati</taxon>
        <taxon>Bacillota</taxon>
        <taxon>Bacilli</taxon>
        <taxon>Bacillales</taxon>
        <taxon>Paenibacillaceae</taxon>
        <taxon>Paenibacillus</taxon>
    </lineage>
</organism>
<dbReference type="CDD" id="cd10944">
    <property type="entry name" value="CE4_SmPgdA_like"/>
    <property type="match status" value="1"/>
</dbReference>
<accession>A0ABV5VWK1</accession>
<dbReference type="Gene3D" id="3.20.20.370">
    <property type="entry name" value="Glycoside hydrolase/deacetylase"/>
    <property type="match status" value="1"/>
</dbReference>
<evidence type="ECO:0000313" key="3">
    <source>
        <dbReference type="EMBL" id="MFB9752542.1"/>
    </source>
</evidence>
<feature type="domain" description="NodB homology" evidence="2">
    <location>
        <begin position="101"/>
        <end position="296"/>
    </location>
</feature>
<dbReference type="Proteomes" id="UP001589619">
    <property type="component" value="Unassembled WGS sequence"/>
</dbReference>
<dbReference type="PROSITE" id="PS51677">
    <property type="entry name" value="NODB"/>
    <property type="match status" value="1"/>
</dbReference>
<protein>
    <submittedName>
        <fullName evidence="3">Polysaccharide deacetylase family protein</fullName>
        <ecNumber evidence="3">3.-.-.-</ecNumber>
    </submittedName>
</protein>
<dbReference type="RefSeq" id="WP_344904005.1">
    <property type="nucleotide sequence ID" value="NZ_BAAAYO010000001.1"/>
</dbReference>
<dbReference type="InterPro" id="IPR002509">
    <property type="entry name" value="NODB_dom"/>
</dbReference>
<dbReference type="PANTHER" id="PTHR10587">
    <property type="entry name" value="GLYCOSYL TRANSFERASE-RELATED"/>
    <property type="match status" value="1"/>
</dbReference>
<evidence type="ECO:0000256" key="1">
    <source>
        <dbReference type="SAM" id="MobiDB-lite"/>
    </source>
</evidence>
<name>A0ABV5VWK1_9BACL</name>
<sequence>MRQANIGTHSRTADNDILPIDWNRGRIPLKSRGWIYAAAIMFVLSACANGPPLQSGPPTHSPQMENAADTGKESSGEPAPTGESVREPLISSVPKASVPAKIAYLTFDDGPSLNTEHILGILNTFGVKATFFVIGNGSEQGRNLYRKITDSGHAIGNHTFSHDYSTVYKSVASFKRDVEKLNTLLEQTTGKRPELLRFPGGSNNHQARKHGGSRIMSDIAAAISEEGYVYFDWNVSSTDAASKMQKREDIVESVRQGAQGKQTIIVLMHDSAGKTTTVEALPDIIRLLQEQGYRFQVLSKDSMAVRFLQP</sequence>
<dbReference type="EC" id="3.-.-.-" evidence="3"/>
<dbReference type="PANTHER" id="PTHR10587:SF125">
    <property type="entry name" value="POLYSACCHARIDE DEACETYLASE YHEN-RELATED"/>
    <property type="match status" value="1"/>
</dbReference>
<proteinExistence type="predicted"/>
<dbReference type="Pfam" id="PF01522">
    <property type="entry name" value="Polysacc_deac_1"/>
    <property type="match status" value="1"/>
</dbReference>
<gene>
    <name evidence="3" type="ORF">ACFFNY_13330</name>
</gene>